<dbReference type="Pfam" id="PF00528">
    <property type="entry name" value="BPD_transp_1"/>
    <property type="match status" value="1"/>
</dbReference>
<keyword evidence="5 7" id="KW-1133">Transmembrane helix</keyword>
<keyword evidence="4 7" id="KW-0812">Transmembrane</keyword>
<protein>
    <submittedName>
        <fullName evidence="9">Oligopeptide transport system permease protein OppB</fullName>
    </submittedName>
</protein>
<evidence type="ECO:0000313" key="9">
    <source>
        <dbReference type="EMBL" id="KYH35535.1"/>
    </source>
</evidence>
<keyword evidence="10" id="KW-1185">Reference proteome</keyword>
<evidence type="ECO:0000256" key="7">
    <source>
        <dbReference type="RuleBase" id="RU363032"/>
    </source>
</evidence>
<keyword evidence="6 7" id="KW-0472">Membrane</keyword>
<feature type="transmembrane region" description="Helical" evidence="7">
    <location>
        <begin position="96"/>
        <end position="119"/>
    </location>
</feature>
<evidence type="ECO:0000256" key="4">
    <source>
        <dbReference type="ARBA" id="ARBA00022692"/>
    </source>
</evidence>
<evidence type="ECO:0000256" key="5">
    <source>
        <dbReference type="ARBA" id="ARBA00022989"/>
    </source>
</evidence>
<dbReference type="PROSITE" id="PS50928">
    <property type="entry name" value="ABC_TM1"/>
    <property type="match status" value="1"/>
</dbReference>
<keyword evidence="2 7" id="KW-0813">Transport</keyword>
<dbReference type="Gene3D" id="1.10.3720.10">
    <property type="entry name" value="MetI-like"/>
    <property type="match status" value="1"/>
</dbReference>
<dbReference type="GO" id="GO:0055085">
    <property type="term" value="P:transmembrane transport"/>
    <property type="evidence" value="ECO:0007669"/>
    <property type="project" value="InterPro"/>
</dbReference>
<dbReference type="InterPro" id="IPR000515">
    <property type="entry name" value="MetI-like"/>
</dbReference>
<dbReference type="RefSeq" id="WP_066822025.1">
    <property type="nucleotide sequence ID" value="NZ_LTBA01000002.1"/>
</dbReference>
<reference evidence="9 10" key="1">
    <citation type="submission" date="2016-02" db="EMBL/GenBank/DDBJ databases">
        <title>Genome sequence of Clostridium tepidiprofundi DSM 19306.</title>
        <authorList>
            <person name="Poehlein A."/>
            <person name="Daniel R."/>
        </authorList>
    </citation>
    <scope>NUCLEOTIDE SEQUENCE [LARGE SCALE GENOMIC DNA]</scope>
    <source>
        <strain evidence="9 10">DSM 19306</strain>
    </source>
</reference>
<feature type="domain" description="ABC transmembrane type-1" evidence="8">
    <location>
        <begin position="92"/>
        <end position="298"/>
    </location>
</feature>
<dbReference type="PANTHER" id="PTHR30465">
    <property type="entry name" value="INNER MEMBRANE ABC TRANSPORTER"/>
    <property type="match status" value="1"/>
</dbReference>
<sequence>MKSYLLKRTLSLIPIFFGILLILGIMFAALPGDCLSASIGMDPKVKHQLREQLHLNDPKIVQFGYWLKSTINGEFGHDAWGNDYKPMLKRAIKNSLISYSAAFLLSFIISIPLGMIAACHVNGIFDRIIRVFISIFSCIPEFMAALLIGLFVNYGAKISQVYSDTAYLTPIPKTKFTMYLAMVTTLVLVTCSGSLRYVRTSIIDIINKDYIRTARSKGLKEKIVLYRHGLRNALIPIITHMGNTLIVMISSSITMEIVLGYWGIGYAMYIVILRRQYWLMLSLTFFVVIFTLLINYFIDILYAIIDPRVRYNR</sequence>
<accession>A0A151B6H7</accession>
<dbReference type="CDD" id="cd06261">
    <property type="entry name" value="TM_PBP2"/>
    <property type="match status" value="1"/>
</dbReference>
<feature type="transmembrane region" description="Helical" evidence="7">
    <location>
        <begin position="176"/>
        <end position="198"/>
    </location>
</feature>
<evidence type="ECO:0000256" key="2">
    <source>
        <dbReference type="ARBA" id="ARBA00022448"/>
    </source>
</evidence>
<dbReference type="STRING" id="1121338.CLTEP_04740"/>
<keyword evidence="3" id="KW-1003">Cell membrane</keyword>
<comment type="similarity">
    <text evidence="7">Belongs to the binding-protein-dependent transport system permease family.</text>
</comment>
<dbReference type="AlphaFoldDB" id="A0A151B6H7"/>
<evidence type="ECO:0000313" key="10">
    <source>
        <dbReference type="Proteomes" id="UP000075531"/>
    </source>
</evidence>
<comment type="caution">
    <text evidence="9">The sequence shown here is derived from an EMBL/GenBank/DDBJ whole genome shotgun (WGS) entry which is preliminary data.</text>
</comment>
<gene>
    <name evidence="9" type="primary">oppB_2</name>
    <name evidence="9" type="ORF">CLTEP_04740</name>
</gene>
<feature type="transmembrane region" description="Helical" evidence="7">
    <location>
        <begin position="278"/>
        <end position="305"/>
    </location>
</feature>
<dbReference type="PANTHER" id="PTHR30465:SF0">
    <property type="entry name" value="OLIGOPEPTIDE TRANSPORT SYSTEM PERMEASE PROTEIN APPB"/>
    <property type="match status" value="1"/>
</dbReference>
<evidence type="ECO:0000256" key="1">
    <source>
        <dbReference type="ARBA" id="ARBA00004651"/>
    </source>
</evidence>
<dbReference type="EMBL" id="LTBA01000002">
    <property type="protein sequence ID" value="KYH35535.1"/>
    <property type="molecule type" value="Genomic_DNA"/>
</dbReference>
<dbReference type="InterPro" id="IPR035906">
    <property type="entry name" value="MetI-like_sf"/>
</dbReference>
<feature type="transmembrane region" description="Helical" evidence="7">
    <location>
        <begin position="131"/>
        <end position="156"/>
    </location>
</feature>
<evidence type="ECO:0000259" key="8">
    <source>
        <dbReference type="PROSITE" id="PS50928"/>
    </source>
</evidence>
<evidence type="ECO:0000256" key="3">
    <source>
        <dbReference type="ARBA" id="ARBA00022475"/>
    </source>
</evidence>
<dbReference type="PATRIC" id="fig|1121338.3.peg.481"/>
<evidence type="ECO:0000256" key="6">
    <source>
        <dbReference type="ARBA" id="ARBA00023136"/>
    </source>
</evidence>
<feature type="transmembrane region" description="Helical" evidence="7">
    <location>
        <begin position="12"/>
        <end position="30"/>
    </location>
</feature>
<proteinExistence type="inferred from homology"/>
<dbReference type="SUPFAM" id="SSF161098">
    <property type="entry name" value="MetI-like"/>
    <property type="match status" value="1"/>
</dbReference>
<name>A0A151B6H7_9CLOT</name>
<feature type="transmembrane region" description="Helical" evidence="7">
    <location>
        <begin position="245"/>
        <end position="272"/>
    </location>
</feature>
<organism evidence="9 10">
    <name type="scientific">Clostridium tepidiprofundi DSM 19306</name>
    <dbReference type="NCBI Taxonomy" id="1121338"/>
    <lineage>
        <taxon>Bacteria</taxon>
        <taxon>Bacillati</taxon>
        <taxon>Bacillota</taxon>
        <taxon>Clostridia</taxon>
        <taxon>Eubacteriales</taxon>
        <taxon>Clostridiaceae</taxon>
        <taxon>Clostridium</taxon>
    </lineage>
</organism>
<dbReference type="GO" id="GO:0005886">
    <property type="term" value="C:plasma membrane"/>
    <property type="evidence" value="ECO:0007669"/>
    <property type="project" value="UniProtKB-SubCell"/>
</dbReference>
<comment type="subcellular location">
    <subcellularLocation>
        <location evidence="1 7">Cell membrane</location>
        <topology evidence="1 7">Multi-pass membrane protein</topology>
    </subcellularLocation>
</comment>
<dbReference type="Proteomes" id="UP000075531">
    <property type="component" value="Unassembled WGS sequence"/>
</dbReference>